<reference evidence="12 13" key="1">
    <citation type="journal article" date="2016" name="Nat. Commun.">
        <title>Thousands of microbial genomes shed light on interconnected biogeochemical processes in an aquifer system.</title>
        <authorList>
            <person name="Anantharaman K."/>
            <person name="Brown C.T."/>
            <person name="Hug L.A."/>
            <person name="Sharon I."/>
            <person name="Castelle C.J."/>
            <person name="Probst A.J."/>
            <person name="Thomas B.C."/>
            <person name="Singh A."/>
            <person name="Wilkins M.J."/>
            <person name="Karaoz U."/>
            <person name="Brodie E.L."/>
            <person name="Williams K.H."/>
            <person name="Hubbard S.S."/>
            <person name="Banfield J.F."/>
        </authorList>
    </citation>
    <scope>NUCLEOTIDE SEQUENCE [LARGE SCALE GENOMIC DNA]</scope>
</reference>
<dbReference type="GO" id="GO:0016491">
    <property type="term" value="F:oxidoreductase activity"/>
    <property type="evidence" value="ECO:0007669"/>
    <property type="project" value="UniProtKB-KW"/>
</dbReference>
<dbReference type="PANTHER" id="PTHR34573">
    <property type="entry name" value="VKC DOMAIN-CONTAINING PROTEIN"/>
    <property type="match status" value="1"/>
</dbReference>
<name>A0A1G2HGS9_9BACT</name>
<evidence type="ECO:0000256" key="6">
    <source>
        <dbReference type="ARBA" id="ARBA00023002"/>
    </source>
</evidence>
<comment type="caution">
    <text evidence="12">The sequence shown here is derived from an EMBL/GenBank/DDBJ whole genome shotgun (WGS) entry which is preliminary data.</text>
</comment>
<feature type="domain" description="Vitamin K epoxide reductase" evidence="11">
    <location>
        <begin position="8"/>
        <end position="140"/>
    </location>
</feature>
<keyword evidence="3 10" id="KW-0812">Transmembrane</keyword>
<keyword evidence="8" id="KW-1015">Disulfide bond</keyword>
<evidence type="ECO:0000313" key="12">
    <source>
        <dbReference type="EMBL" id="OGZ61697.1"/>
    </source>
</evidence>
<keyword evidence="4" id="KW-0874">Quinone</keyword>
<keyword evidence="9" id="KW-0676">Redox-active center</keyword>
<evidence type="ECO:0000313" key="13">
    <source>
        <dbReference type="Proteomes" id="UP000178509"/>
    </source>
</evidence>
<dbReference type="InterPro" id="IPR038354">
    <property type="entry name" value="VKOR_sf"/>
</dbReference>
<sequence>MKRFKPLKKPTLWFLLLFSFAGFLSSGYLTAEHYLGELPGCSIVGDCGLVATSKYAQIGPVPLALVGVGYFLMLLFFFLAYVDTKRSIFLNLTFVLTSGGFFVALALLWLQFFIIGAICLYCLISDISSIIIFLILLSNYNISEASFFLRSQKVEKL</sequence>
<keyword evidence="7 10" id="KW-0472">Membrane</keyword>
<dbReference type="PANTHER" id="PTHR34573:SF1">
    <property type="entry name" value="VITAMIN K EPOXIDE REDUCTASE DOMAIN-CONTAINING PROTEIN"/>
    <property type="match status" value="1"/>
</dbReference>
<dbReference type="InterPro" id="IPR012932">
    <property type="entry name" value="VKOR"/>
</dbReference>
<protein>
    <recommendedName>
        <fullName evidence="11">Vitamin K epoxide reductase domain-containing protein</fullName>
    </recommendedName>
</protein>
<organism evidence="12 13">
    <name type="scientific">Candidatus Spechtbacteria bacterium RIFCSPLOWO2_02_FULL_38_8</name>
    <dbReference type="NCBI Taxonomy" id="1802164"/>
    <lineage>
        <taxon>Bacteria</taxon>
        <taxon>Candidatus Spechtiibacteriota</taxon>
    </lineage>
</organism>
<evidence type="ECO:0000259" key="11">
    <source>
        <dbReference type="SMART" id="SM00756"/>
    </source>
</evidence>
<dbReference type="GO" id="GO:0016020">
    <property type="term" value="C:membrane"/>
    <property type="evidence" value="ECO:0007669"/>
    <property type="project" value="UniProtKB-SubCell"/>
</dbReference>
<proteinExistence type="inferred from homology"/>
<evidence type="ECO:0000256" key="9">
    <source>
        <dbReference type="ARBA" id="ARBA00023284"/>
    </source>
</evidence>
<evidence type="ECO:0000256" key="5">
    <source>
        <dbReference type="ARBA" id="ARBA00022989"/>
    </source>
</evidence>
<feature type="transmembrane region" description="Helical" evidence="10">
    <location>
        <begin position="114"/>
        <end position="137"/>
    </location>
</feature>
<evidence type="ECO:0000256" key="7">
    <source>
        <dbReference type="ARBA" id="ARBA00023136"/>
    </source>
</evidence>
<comment type="subcellular location">
    <subcellularLocation>
        <location evidence="1">Membrane</location>
        <topology evidence="1">Multi-pass membrane protein</topology>
    </subcellularLocation>
</comment>
<keyword evidence="6" id="KW-0560">Oxidoreductase</keyword>
<dbReference type="AlphaFoldDB" id="A0A1G2HGS9"/>
<accession>A0A1G2HGS9</accession>
<evidence type="ECO:0000256" key="2">
    <source>
        <dbReference type="ARBA" id="ARBA00006214"/>
    </source>
</evidence>
<keyword evidence="5 10" id="KW-1133">Transmembrane helix</keyword>
<evidence type="ECO:0000256" key="4">
    <source>
        <dbReference type="ARBA" id="ARBA00022719"/>
    </source>
</evidence>
<dbReference type="STRING" id="1802164.A3H51_02620"/>
<feature type="transmembrane region" description="Helical" evidence="10">
    <location>
        <begin position="55"/>
        <end position="81"/>
    </location>
</feature>
<dbReference type="Proteomes" id="UP000178509">
    <property type="component" value="Unassembled WGS sequence"/>
</dbReference>
<evidence type="ECO:0000256" key="1">
    <source>
        <dbReference type="ARBA" id="ARBA00004141"/>
    </source>
</evidence>
<dbReference type="Gene3D" id="1.20.1440.130">
    <property type="entry name" value="VKOR domain"/>
    <property type="match status" value="1"/>
</dbReference>
<evidence type="ECO:0000256" key="8">
    <source>
        <dbReference type="ARBA" id="ARBA00023157"/>
    </source>
</evidence>
<gene>
    <name evidence="12" type="ORF">A3H51_02620</name>
</gene>
<feature type="transmembrane region" description="Helical" evidence="10">
    <location>
        <begin position="88"/>
        <end position="108"/>
    </location>
</feature>
<dbReference type="EMBL" id="MHOJ01000038">
    <property type="protein sequence ID" value="OGZ61697.1"/>
    <property type="molecule type" value="Genomic_DNA"/>
</dbReference>
<evidence type="ECO:0000256" key="3">
    <source>
        <dbReference type="ARBA" id="ARBA00022692"/>
    </source>
</evidence>
<dbReference type="Pfam" id="PF07884">
    <property type="entry name" value="VKOR"/>
    <property type="match status" value="1"/>
</dbReference>
<dbReference type="GO" id="GO:0048038">
    <property type="term" value="F:quinone binding"/>
    <property type="evidence" value="ECO:0007669"/>
    <property type="project" value="UniProtKB-KW"/>
</dbReference>
<evidence type="ECO:0000256" key="10">
    <source>
        <dbReference type="SAM" id="Phobius"/>
    </source>
</evidence>
<dbReference type="SMART" id="SM00756">
    <property type="entry name" value="VKc"/>
    <property type="match status" value="1"/>
</dbReference>
<comment type="similarity">
    <text evidence="2">Belongs to the VKOR family.</text>
</comment>